<keyword evidence="1" id="KW-0472">Membrane</keyword>
<sequence>MRFRLSFHHSLTCSSIRIHMLDRPLPLQLAGWGDTMSSAMQRVFALYLSFIYQMIATQMFTWLFL</sequence>
<feature type="transmembrane region" description="Helical" evidence="1">
    <location>
        <begin position="44"/>
        <end position="64"/>
    </location>
</feature>
<dbReference type="HOGENOM" id="CLU_2851159_0_0_1"/>
<dbReference type="Proteomes" id="UP000054097">
    <property type="component" value="Unassembled WGS sequence"/>
</dbReference>
<keyword evidence="3" id="KW-1185">Reference proteome</keyword>
<dbReference type="EMBL" id="KN824304">
    <property type="protein sequence ID" value="KIM26709.1"/>
    <property type="molecule type" value="Genomic_DNA"/>
</dbReference>
<evidence type="ECO:0000256" key="1">
    <source>
        <dbReference type="SAM" id="Phobius"/>
    </source>
</evidence>
<dbReference type="AlphaFoldDB" id="A0A0C3B3E9"/>
<organism evidence="2 3">
    <name type="scientific">Serendipita vermifera MAFF 305830</name>
    <dbReference type="NCBI Taxonomy" id="933852"/>
    <lineage>
        <taxon>Eukaryota</taxon>
        <taxon>Fungi</taxon>
        <taxon>Dikarya</taxon>
        <taxon>Basidiomycota</taxon>
        <taxon>Agaricomycotina</taxon>
        <taxon>Agaricomycetes</taxon>
        <taxon>Sebacinales</taxon>
        <taxon>Serendipitaceae</taxon>
        <taxon>Serendipita</taxon>
    </lineage>
</organism>
<evidence type="ECO:0000313" key="3">
    <source>
        <dbReference type="Proteomes" id="UP000054097"/>
    </source>
</evidence>
<accession>A0A0C3B3E9</accession>
<protein>
    <submittedName>
        <fullName evidence="2">Uncharacterized protein</fullName>
    </submittedName>
</protein>
<proteinExistence type="predicted"/>
<reference evidence="2 3" key="1">
    <citation type="submission" date="2014-04" db="EMBL/GenBank/DDBJ databases">
        <authorList>
            <consortium name="DOE Joint Genome Institute"/>
            <person name="Kuo A."/>
            <person name="Zuccaro A."/>
            <person name="Kohler A."/>
            <person name="Nagy L.G."/>
            <person name="Floudas D."/>
            <person name="Copeland A."/>
            <person name="Barry K.W."/>
            <person name="Cichocki N."/>
            <person name="Veneault-Fourrey C."/>
            <person name="LaButti K."/>
            <person name="Lindquist E.A."/>
            <person name="Lipzen A."/>
            <person name="Lundell T."/>
            <person name="Morin E."/>
            <person name="Murat C."/>
            <person name="Sun H."/>
            <person name="Tunlid A."/>
            <person name="Henrissat B."/>
            <person name="Grigoriev I.V."/>
            <person name="Hibbett D.S."/>
            <person name="Martin F."/>
            <person name="Nordberg H.P."/>
            <person name="Cantor M.N."/>
            <person name="Hua S.X."/>
        </authorList>
    </citation>
    <scope>NUCLEOTIDE SEQUENCE [LARGE SCALE GENOMIC DNA]</scope>
    <source>
        <strain evidence="2 3">MAFF 305830</strain>
    </source>
</reference>
<evidence type="ECO:0000313" key="2">
    <source>
        <dbReference type="EMBL" id="KIM26709.1"/>
    </source>
</evidence>
<reference evidence="3" key="2">
    <citation type="submission" date="2015-01" db="EMBL/GenBank/DDBJ databases">
        <title>Evolutionary Origins and Diversification of the Mycorrhizal Mutualists.</title>
        <authorList>
            <consortium name="DOE Joint Genome Institute"/>
            <consortium name="Mycorrhizal Genomics Consortium"/>
            <person name="Kohler A."/>
            <person name="Kuo A."/>
            <person name="Nagy L.G."/>
            <person name="Floudas D."/>
            <person name="Copeland A."/>
            <person name="Barry K.W."/>
            <person name="Cichocki N."/>
            <person name="Veneault-Fourrey C."/>
            <person name="LaButti K."/>
            <person name="Lindquist E.A."/>
            <person name="Lipzen A."/>
            <person name="Lundell T."/>
            <person name="Morin E."/>
            <person name="Murat C."/>
            <person name="Riley R."/>
            <person name="Ohm R."/>
            <person name="Sun H."/>
            <person name="Tunlid A."/>
            <person name="Henrissat B."/>
            <person name="Grigoriev I.V."/>
            <person name="Hibbett D.S."/>
            <person name="Martin F."/>
        </authorList>
    </citation>
    <scope>NUCLEOTIDE SEQUENCE [LARGE SCALE GENOMIC DNA]</scope>
    <source>
        <strain evidence="3">MAFF 305830</strain>
    </source>
</reference>
<name>A0A0C3B3E9_SERVB</name>
<keyword evidence="1" id="KW-0812">Transmembrane</keyword>
<gene>
    <name evidence="2" type="ORF">M408DRAFT_179684</name>
</gene>
<keyword evidence="1" id="KW-1133">Transmembrane helix</keyword>